<feature type="region of interest" description="Disordered" evidence="1">
    <location>
        <begin position="45"/>
        <end position="109"/>
    </location>
</feature>
<dbReference type="EMBL" id="JBGMDY010000008">
    <property type="protein sequence ID" value="KAL2325990.1"/>
    <property type="molecule type" value="Genomic_DNA"/>
</dbReference>
<keyword evidence="5" id="KW-1185">Reference proteome</keyword>
<gene>
    <name evidence="4" type="ORF">Fmac_025048</name>
</gene>
<accession>A0ABD1LR53</accession>
<feature type="chain" id="PRO_5044852987" evidence="3">
    <location>
        <begin position="18"/>
        <end position="180"/>
    </location>
</feature>
<evidence type="ECO:0000256" key="1">
    <source>
        <dbReference type="SAM" id="MobiDB-lite"/>
    </source>
</evidence>
<name>A0ABD1LR53_9FABA</name>
<dbReference type="Proteomes" id="UP001603857">
    <property type="component" value="Unassembled WGS sequence"/>
</dbReference>
<keyword evidence="2" id="KW-0472">Membrane</keyword>
<protein>
    <submittedName>
        <fullName evidence="4">Uncharacterized protein</fullName>
    </submittedName>
</protein>
<evidence type="ECO:0000256" key="3">
    <source>
        <dbReference type="SAM" id="SignalP"/>
    </source>
</evidence>
<comment type="caution">
    <text evidence="4">The sequence shown here is derived from an EMBL/GenBank/DDBJ whole genome shotgun (WGS) entry which is preliminary data.</text>
</comment>
<organism evidence="4 5">
    <name type="scientific">Flemingia macrophylla</name>
    <dbReference type="NCBI Taxonomy" id="520843"/>
    <lineage>
        <taxon>Eukaryota</taxon>
        <taxon>Viridiplantae</taxon>
        <taxon>Streptophyta</taxon>
        <taxon>Embryophyta</taxon>
        <taxon>Tracheophyta</taxon>
        <taxon>Spermatophyta</taxon>
        <taxon>Magnoliopsida</taxon>
        <taxon>eudicotyledons</taxon>
        <taxon>Gunneridae</taxon>
        <taxon>Pentapetalae</taxon>
        <taxon>rosids</taxon>
        <taxon>fabids</taxon>
        <taxon>Fabales</taxon>
        <taxon>Fabaceae</taxon>
        <taxon>Papilionoideae</taxon>
        <taxon>50 kb inversion clade</taxon>
        <taxon>NPAAA clade</taxon>
        <taxon>indigoferoid/millettioid clade</taxon>
        <taxon>Phaseoleae</taxon>
        <taxon>Flemingia</taxon>
    </lineage>
</organism>
<feature type="transmembrane region" description="Helical" evidence="2">
    <location>
        <begin position="126"/>
        <end position="150"/>
    </location>
</feature>
<dbReference type="AlphaFoldDB" id="A0ABD1LR53"/>
<keyword evidence="2" id="KW-1133">Transmembrane helix</keyword>
<evidence type="ECO:0000313" key="5">
    <source>
        <dbReference type="Proteomes" id="UP001603857"/>
    </source>
</evidence>
<keyword evidence="2" id="KW-0812">Transmembrane</keyword>
<keyword evidence="3" id="KW-0732">Signal</keyword>
<evidence type="ECO:0000313" key="4">
    <source>
        <dbReference type="EMBL" id="KAL2325990.1"/>
    </source>
</evidence>
<reference evidence="4 5" key="1">
    <citation type="submission" date="2024-08" db="EMBL/GenBank/DDBJ databases">
        <title>Insights into the chromosomal genome structure of Flemingia macrophylla.</title>
        <authorList>
            <person name="Ding Y."/>
            <person name="Zhao Y."/>
            <person name="Bi W."/>
            <person name="Wu M."/>
            <person name="Zhao G."/>
            <person name="Gong Y."/>
            <person name="Li W."/>
            <person name="Zhang P."/>
        </authorList>
    </citation>
    <scope>NUCLEOTIDE SEQUENCE [LARGE SCALE GENOMIC DNA]</scope>
    <source>
        <strain evidence="4">DYQJB</strain>
        <tissue evidence="4">Leaf</tissue>
    </source>
</reference>
<feature type="compositionally biased region" description="Low complexity" evidence="1">
    <location>
        <begin position="61"/>
        <end position="109"/>
    </location>
</feature>
<sequence>MFAQLAFFLFPSSSLLASFNSSVALISLHLQLENPSIVVALENSSSPASRSSPLRPPSPPSKSTTLPTTSLPSVAATSTGSSPSPASPPSRRSTRPGTTATRTPATTSSSALSRVASTLSTFSSSLFSSTFVIIVSVVGAVVVGFPILLAKEIVERMVAKGIVSPTTTKGKVFEVDGAKL</sequence>
<proteinExistence type="predicted"/>
<feature type="signal peptide" evidence="3">
    <location>
        <begin position="1"/>
        <end position="17"/>
    </location>
</feature>
<evidence type="ECO:0000256" key="2">
    <source>
        <dbReference type="SAM" id="Phobius"/>
    </source>
</evidence>